<gene>
    <name evidence="3" type="primary">gcvH</name>
    <name evidence="6" type="ORF">BECKLPF1236B_GA0070989_105911</name>
</gene>
<comment type="similarity">
    <text evidence="1 3">Belongs to the GcvH family.</text>
</comment>
<evidence type="ECO:0000313" key="6">
    <source>
        <dbReference type="EMBL" id="VFK14276.1"/>
    </source>
</evidence>
<dbReference type="InterPro" id="IPR002930">
    <property type="entry name" value="GCV_H"/>
</dbReference>
<evidence type="ECO:0000256" key="3">
    <source>
        <dbReference type="HAMAP-Rule" id="MF_00272"/>
    </source>
</evidence>
<comment type="function">
    <text evidence="3">The glycine cleavage system catalyzes the degradation of glycine. The H protein shuttles the methylamine group of glycine from the P protein to the T protein.</text>
</comment>
<dbReference type="NCBIfam" id="TIGR00527">
    <property type="entry name" value="gcvH"/>
    <property type="match status" value="1"/>
</dbReference>
<dbReference type="InterPro" id="IPR000089">
    <property type="entry name" value="Biotin_lipoyl"/>
</dbReference>
<evidence type="ECO:0000259" key="5">
    <source>
        <dbReference type="PROSITE" id="PS50968"/>
    </source>
</evidence>
<protein>
    <recommendedName>
        <fullName evidence="3">Glycine cleavage system H protein</fullName>
    </recommendedName>
</protein>
<reference evidence="6" key="1">
    <citation type="submission" date="2019-02" db="EMBL/GenBank/DDBJ databases">
        <authorList>
            <person name="Gruber-Vodicka R. H."/>
            <person name="Seah K. B. B."/>
        </authorList>
    </citation>
    <scope>NUCLEOTIDE SEQUENCE</scope>
    <source>
        <strain evidence="6">BECK_S313</strain>
    </source>
</reference>
<dbReference type="InterPro" id="IPR003016">
    <property type="entry name" value="2-oxoA_DH_lipoyl-BS"/>
</dbReference>
<dbReference type="Pfam" id="PF01597">
    <property type="entry name" value="GCV_H"/>
    <property type="match status" value="1"/>
</dbReference>
<dbReference type="InterPro" id="IPR033753">
    <property type="entry name" value="GCV_H/Fam206"/>
</dbReference>
<sequence length="133" mass="14431">MTNVPEQLRYAKTHIWVRDEEDGSLTIGITDHAQELLGDLVYVELPNPGQNVKVGGEVAVVESVKAASDVYGPVTGEVIDVNGMLSDAPELINSDPYGEGWVMRVHPLEPIPDDTLLDASAYAELIVSESEEE</sequence>
<dbReference type="GO" id="GO:0005829">
    <property type="term" value="C:cytosol"/>
    <property type="evidence" value="ECO:0007669"/>
    <property type="project" value="TreeGrafter"/>
</dbReference>
<dbReference type="EMBL" id="CAADFK010000059">
    <property type="protein sequence ID" value="VFK14276.1"/>
    <property type="molecule type" value="Genomic_DNA"/>
</dbReference>
<evidence type="ECO:0000256" key="4">
    <source>
        <dbReference type="PIRSR" id="PIRSR617453-50"/>
    </source>
</evidence>
<evidence type="ECO:0000256" key="1">
    <source>
        <dbReference type="ARBA" id="ARBA00009249"/>
    </source>
</evidence>
<dbReference type="PROSITE" id="PS50968">
    <property type="entry name" value="BIOTINYL_LIPOYL"/>
    <property type="match status" value="1"/>
</dbReference>
<dbReference type="GO" id="GO:0005960">
    <property type="term" value="C:glycine cleavage complex"/>
    <property type="evidence" value="ECO:0007669"/>
    <property type="project" value="InterPro"/>
</dbReference>
<dbReference type="NCBIfam" id="NF002270">
    <property type="entry name" value="PRK01202.1"/>
    <property type="match status" value="1"/>
</dbReference>
<dbReference type="InterPro" id="IPR011053">
    <property type="entry name" value="Single_hybrid_motif"/>
</dbReference>
<comment type="cofactor">
    <cofactor evidence="3">
        <name>(R)-lipoate</name>
        <dbReference type="ChEBI" id="CHEBI:83088"/>
    </cofactor>
    <text evidence="3">Binds 1 lipoyl cofactor covalently.</text>
</comment>
<comment type="subunit">
    <text evidence="3">The glycine cleavage system is composed of four proteins: P, T, L and H.</text>
</comment>
<dbReference type="Gene3D" id="2.40.50.100">
    <property type="match status" value="1"/>
</dbReference>
<feature type="domain" description="Lipoyl-binding" evidence="5">
    <location>
        <begin position="24"/>
        <end position="106"/>
    </location>
</feature>
<dbReference type="GO" id="GO:0019464">
    <property type="term" value="P:glycine decarboxylation via glycine cleavage system"/>
    <property type="evidence" value="ECO:0007669"/>
    <property type="project" value="UniProtKB-UniRule"/>
</dbReference>
<organism evidence="6">
    <name type="scientific">Candidatus Kentrum sp. LPFa</name>
    <dbReference type="NCBI Taxonomy" id="2126335"/>
    <lineage>
        <taxon>Bacteria</taxon>
        <taxon>Pseudomonadati</taxon>
        <taxon>Pseudomonadota</taxon>
        <taxon>Gammaproteobacteria</taxon>
        <taxon>Candidatus Kentrum</taxon>
    </lineage>
</organism>
<dbReference type="AlphaFoldDB" id="A0A450WB31"/>
<dbReference type="CDD" id="cd06848">
    <property type="entry name" value="GCS_H"/>
    <property type="match status" value="1"/>
</dbReference>
<accession>A0A450WB31</accession>
<keyword evidence="2 3" id="KW-0450">Lipoyl</keyword>
<dbReference type="InterPro" id="IPR017453">
    <property type="entry name" value="GCV_H_sub"/>
</dbReference>
<proteinExistence type="inferred from homology"/>
<dbReference type="PANTHER" id="PTHR11715:SF3">
    <property type="entry name" value="GLYCINE CLEAVAGE SYSTEM H PROTEIN-RELATED"/>
    <property type="match status" value="1"/>
</dbReference>
<dbReference type="PROSITE" id="PS00189">
    <property type="entry name" value="LIPOYL"/>
    <property type="match status" value="1"/>
</dbReference>
<feature type="modified residue" description="N6-lipoyllysine" evidence="3 4">
    <location>
        <position position="65"/>
    </location>
</feature>
<dbReference type="GO" id="GO:0009249">
    <property type="term" value="P:protein lipoylation"/>
    <property type="evidence" value="ECO:0007669"/>
    <property type="project" value="TreeGrafter"/>
</dbReference>
<name>A0A450WB31_9GAMM</name>
<dbReference type="PANTHER" id="PTHR11715">
    <property type="entry name" value="GLYCINE CLEAVAGE SYSTEM H PROTEIN"/>
    <property type="match status" value="1"/>
</dbReference>
<dbReference type="HAMAP" id="MF_00272">
    <property type="entry name" value="GcvH"/>
    <property type="match status" value="1"/>
</dbReference>
<evidence type="ECO:0000256" key="2">
    <source>
        <dbReference type="ARBA" id="ARBA00022823"/>
    </source>
</evidence>
<dbReference type="SUPFAM" id="SSF51230">
    <property type="entry name" value="Single hybrid motif"/>
    <property type="match status" value="1"/>
</dbReference>